<dbReference type="PANTHER" id="PTHR12317:SF0">
    <property type="entry name" value="ACYLTRANSFERASE"/>
    <property type="match status" value="1"/>
</dbReference>
<dbReference type="GO" id="GO:0019432">
    <property type="term" value="P:triglyceride biosynthetic process"/>
    <property type="evidence" value="ECO:0007669"/>
    <property type="project" value="UniProtKB-UniRule"/>
</dbReference>
<keyword evidence="8 16" id="KW-0812">Transmembrane</keyword>
<comment type="pathway">
    <text evidence="3">Lipid metabolism.</text>
</comment>
<evidence type="ECO:0000256" key="15">
    <source>
        <dbReference type="ARBA" id="ARBA00048109"/>
    </source>
</evidence>
<evidence type="ECO:0000256" key="16">
    <source>
        <dbReference type="RuleBase" id="RU367023"/>
    </source>
</evidence>
<evidence type="ECO:0000256" key="1">
    <source>
        <dbReference type="ARBA" id="ARBA00004477"/>
    </source>
</evidence>
<evidence type="ECO:0000256" key="7">
    <source>
        <dbReference type="ARBA" id="ARBA00022679"/>
    </source>
</evidence>
<dbReference type="Pfam" id="PF03982">
    <property type="entry name" value="DAGAT"/>
    <property type="match status" value="1"/>
</dbReference>
<sequence length="332" mass="38002">MAIFAPIRLPIKRRLQTAAVLTWIACLGYTSMIFFYFCTIKYLWPVIIAYLLWILMFDQAPDHGGRRFQCFRNWIGWRYFAQYFPMTLIKEGDLDPSKNYIFGYHPHGIISLGALATFGTEGLNFSKRFPGIKPRLLTLQSNFNIPLYRDFILAMGCASVSKESCENILKSGPGSSITIVVGGAQESLAAKPGTLDLTLKKRLGFIKLALVNGASLVPTLAFGENDLYELYSTEHTSKMYHIQQLMKKVLGFTMPMFNGRGVFNYEFGLMPRRRPVFIVIGQPIHVEKVEGAPTTEQLEALQRKYIDELMTMWDRYKDKYAPNRTQELRIIE</sequence>
<keyword evidence="10 16" id="KW-0256">Endoplasmic reticulum</keyword>
<feature type="transmembrane region" description="Helical" evidence="16">
    <location>
        <begin position="42"/>
        <end position="58"/>
    </location>
</feature>
<keyword evidence="6 16" id="KW-0444">Lipid biosynthesis</keyword>
<dbReference type="OrthoDB" id="264532at2759"/>
<keyword evidence="18" id="KW-1185">Reference proteome</keyword>
<evidence type="ECO:0000256" key="8">
    <source>
        <dbReference type="ARBA" id="ARBA00022692"/>
    </source>
</evidence>
<evidence type="ECO:0000256" key="6">
    <source>
        <dbReference type="ARBA" id="ARBA00022516"/>
    </source>
</evidence>
<evidence type="ECO:0000256" key="13">
    <source>
        <dbReference type="ARBA" id="ARBA00023136"/>
    </source>
</evidence>
<keyword evidence="9" id="KW-0319">Glycerol metabolism</keyword>
<comment type="function">
    <text evidence="16">Catalyzes the terminal and only committed step in triacylglycerol synthesis by using diacylglycerol and fatty acyl CoA as substrates.</text>
</comment>
<dbReference type="AlphaFoldDB" id="A0A9P6FZY2"/>
<comment type="pathway">
    <text evidence="2 16">Glycerolipid metabolism; triacylglycerol biosynthesis.</text>
</comment>
<name>A0A9P6FZY2_9FUNG</name>
<keyword evidence="11 16" id="KW-1133">Transmembrane helix</keyword>
<dbReference type="EC" id="2.3.1.20" evidence="5 16"/>
<evidence type="ECO:0000313" key="18">
    <source>
        <dbReference type="Proteomes" id="UP000780801"/>
    </source>
</evidence>
<protein>
    <recommendedName>
        <fullName evidence="5 16">Diacylglycerol O-acyltransferase</fullName>
        <ecNumber evidence="5 16">2.3.1.20</ecNumber>
    </recommendedName>
</protein>
<gene>
    <name evidence="17" type="primary">DGA1_2</name>
    <name evidence="17" type="ORF">BGW38_006155</name>
</gene>
<accession>A0A9P6FZY2</accession>
<evidence type="ECO:0000256" key="3">
    <source>
        <dbReference type="ARBA" id="ARBA00005189"/>
    </source>
</evidence>
<evidence type="ECO:0000256" key="4">
    <source>
        <dbReference type="ARBA" id="ARBA00005420"/>
    </source>
</evidence>
<evidence type="ECO:0000313" key="17">
    <source>
        <dbReference type="EMBL" id="KAF9584524.1"/>
    </source>
</evidence>
<evidence type="ECO:0000256" key="5">
    <source>
        <dbReference type="ARBA" id="ARBA00013244"/>
    </source>
</evidence>
<keyword evidence="14 16" id="KW-0012">Acyltransferase</keyword>
<dbReference type="CDD" id="cd07987">
    <property type="entry name" value="LPLAT_MGAT-like"/>
    <property type="match status" value="1"/>
</dbReference>
<evidence type="ECO:0000256" key="11">
    <source>
        <dbReference type="ARBA" id="ARBA00022989"/>
    </source>
</evidence>
<dbReference type="GO" id="GO:0005789">
    <property type="term" value="C:endoplasmic reticulum membrane"/>
    <property type="evidence" value="ECO:0007669"/>
    <property type="project" value="UniProtKB-SubCell"/>
</dbReference>
<comment type="caution">
    <text evidence="17">The sequence shown here is derived from an EMBL/GenBank/DDBJ whole genome shotgun (WGS) entry which is preliminary data.</text>
</comment>
<comment type="catalytic activity">
    <reaction evidence="15 16">
        <text>an acyl-CoA + a 1,2-diacyl-sn-glycerol = a triacyl-sn-glycerol + CoA</text>
        <dbReference type="Rhea" id="RHEA:10868"/>
        <dbReference type="ChEBI" id="CHEBI:17815"/>
        <dbReference type="ChEBI" id="CHEBI:57287"/>
        <dbReference type="ChEBI" id="CHEBI:58342"/>
        <dbReference type="ChEBI" id="CHEBI:64615"/>
        <dbReference type="EC" id="2.3.1.20"/>
    </reaction>
</comment>
<keyword evidence="13 16" id="KW-0472">Membrane</keyword>
<evidence type="ECO:0000256" key="12">
    <source>
        <dbReference type="ARBA" id="ARBA00023098"/>
    </source>
</evidence>
<evidence type="ECO:0000256" key="2">
    <source>
        <dbReference type="ARBA" id="ARBA00004771"/>
    </source>
</evidence>
<reference evidence="17" key="1">
    <citation type="journal article" date="2020" name="Fungal Divers.">
        <title>Resolving the Mortierellaceae phylogeny through synthesis of multi-gene phylogenetics and phylogenomics.</title>
        <authorList>
            <person name="Vandepol N."/>
            <person name="Liber J."/>
            <person name="Desiro A."/>
            <person name="Na H."/>
            <person name="Kennedy M."/>
            <person name="Barry K."/>
            <person name="Grigoriev I.V."/>
            <person name="Miller A.N."/>
            <person name="O'Donnell K."/>
            <person name="Stajich J.E."/>
            <person name="Bonito G."/>
        </authorList>
    </citation>
    <scope>NUCLEOTIDE SEQUENCE</scope>
    <source>
        <strain evidence="17">KOD1015</strain>
    </source>
</reference>
<evidence type="ECO:0000256" key="10">
    <source>
        <dbReference type="ARBA" id="ARBA00022824"/>
    </source>
</evidence>
<evidence type="ECO:0000256" key="14">
    <source>
        <dbReference type="ARBA" id="ARBA00023315"/>
    </source>
</evidence>
<feature type="transmembrane region" description="Helical" evidence="16">
    <location>
        <begin position="18"/>
        <end position="36"/>
    </location>
</feature>
<dbReference type="EMBL" id="JAABOA010000392">
    <property type="protein sequence ID" value="KAF9584524.1"/>
    <property type="molecule type" value="Genomic_DNA"/>
</dbReference>
<evidence type="ECO:0000256" key="9">
    <source>
        <dbReference type="ARBA" id="ARBA00022798"/>
    </source>
</evidence>
<dbReference type="GO" id="GO:0004144">
    <property type="term" value="F:diacylglycerol O-acyltransferase activity"/>
    <property type="evidence" value="ECO:0007669"/>
    <property type="project" value="UniProtKB-UniRule"/>
</dbReference>
<dbReference type="PANTHER" id="PTHR12317">
    <property type="entry name" value="DIACYLGLYCEROL O-ACYLTRANSFERASE"/>
    <property type="match status" value="1"/>
</dbReference>
<dbReference type="Proteomes" id="UP000780801">
    <property type="component" value="Unassembled WGS sequence"/>
</dbReference>
<dbReference type="InterPro" id="IPR007130">
    <property type="entry name" value="DAGAT"/>
</dbReference>
<keyword evidence="12 16" id="KW-0443">Lipid metabolism</keyword>
<keyword evidence="7" id="KW-0808">Transferase</keyword>
<comment type="similarity">
    <text evidence="4 16">Belongs to the diacylglycerol acyltransferase family.</text>
</comment>
<organism evidence="17 18">
    <name type="scientific">Lunasporangiospora selenospora</name>
    <dbReference type="NCBI Taxonomy" id="979761"/>
    <lineage>
        <taxon>Eukaryota</taxon>
        <taxon>Fungi</taxon>
        <taxon>Fungi incertae sedis</taxon>
        <taxon>Mucoromycota</taxon>
        <taxon>Mortierellomycotina</taxon>
        <taxon>Mortierellomycetes</taxon>
        <taxon>Mortierellales</taxon>
        <taxon>Mortierellaceae</taxon>
        <taxon>Lunasporangiospora</taxon>
    </lineage>
</organism>
<comment type="subcellular location">
    <subcellularLocation>
        <location evidence="1 16">Endoplasmic reticulum membrane</location>
        <topology evidence="1 16">Multi-pass membrane protein</topology>
    </subcellularLocation>
</comment>
<dbReference type="GO" id="GO:0006071">
    <property type="term" value="P:glycerol metabolic process"/>
    <property type="evidence" value="ECO:0007669"/>
    <property type="project" value="UniProtKB-UniRule"/>
</dbReference>
<proteinExistence type="inferred from homology"/>